<dbReference type="RefSeq" id="WP_155190544.1">
    <property type="nucleotide sequence ID" value="NZ_BAAAEA010000003.1"/>
</dbReference>
<evidence type="ECO:0000313" key="2">
    <source>
        <dbReference type="EMBL" id="SMP17250.1"/>
    </source>
</evidence>
<name>A0ABY1NU13_9HYPH</name>
<evidence type="ECO:0008006" key="4">
    <source>
        <dbReference type="Google" id="ProtNLM"/>
    </source>
</evidence>
<feature type="region of interest" description="Disordered" evidence="1">
    <location>
        <begin position="382"/>
        <end position="405"/>
    </location>
</feature>
<feature type="region of interest" description="Disordered" evidence="1">
    <location>
        <begin position="182"/>
        <end position="215"/>
    </location>
</feature>
<evidence type="ECO:0000313" key="3">
    <source>
        <dbReference type="Proteomes" id="UP001157914"/>
    </source>
</evidence>
<gene>
    <name evidence="2" type="ORF">SAMN06265374_1800</name>
</gene>
<reference evidence="2 3" key="1">
    <citation type="submission" date="2017-05" db="EMBL/GenBank/DDBJ databases">
        <authorList>
            <person name="Varghese N."/>
            <person name="Submissions S."/>
        </authorList>
    </citation>
    <scope>NUCLEOTIDE SEQUENCE [LARGE SCALE GENOMIC DNA]</scope>
    <source>
        <strain evidence="2 3">DSM 15949</strain>
    </source>
</reference>
<sequence length="497" mass="52334">MFPVSAQQKTPDLDPETHADNAPHIEPGSGPTQETDGSALAARILQLHSANADPGGLPPKRPKATWLEEEDEPPLDIPRVLTKPDPASSAHLDQPAPSAPTVHAPPSPPGFRYLALSTLVIGFVGGGALAVEFDVLKLESGATDLTVNTETINVPASPLLEKPSGAQIASAKERIRDAFAAGTSAASDLTPEPETAAQSPAPRREPVSGPATPDPHLRAAVRLASTAATLPVSSGIRPAPAGNGPAGIGHAHAPATPQTDHSASPRDIPGRSDQLRPDTVPLSVQEPPQDLATGVSVDPAYPNSGRTTVSVNLRESEDKNADIVAVIPENTGIRFKDCGRWWCGVSFNGAQGFVGKDFMEPVKVATAIVTGENAGIIASADAQDPKAEDPIVNEQPNDPTGLEPDDWETPAELPIDLTHMNIGIAREATEFRGSPDTSLPVMAIIPEGAAVRYNTCSDGWCEAGYQDRRGYVREDAIERQQNETKSYGNTPYYTYPD</sequence>
<dbReference type="Gene3D" id="2.30.30.40">
    <property type="entry name" value="SH3 Domains"/>
    <property type="match status" value="1"/>
</dbReference>
<feature type="region of interest" description="Disordered" evidence="1">
    <location>
        <begin position="1"/>
        <end position="106"/>
    </location>
</feature>
<protein>
    <recommendedName>
        <fullName evidence="4">SH3 domain-containing protein</fullName>
    </recommendedName>
</protein>
<dbReference type="EMBL" id="FXTT01000002">
    <property type="protein sequence ID" value="SMP17250.1"/>
    <property type="molecule type" value="Genomic_DNA"/>
</dbReference>
<accession>A0ABY1NU13</accession>
<comment type="caution">
    <text evidence="2">The sequence shown here is derived from an EMBL/GenBank/DDBJ whole genome shotgun (WGS) entry which is preliminary data.</text>
</comment>
<feature type="compositionally biased region" description="Low complexity" evidence="1">
    <location>
        <begin position="235"/>
        <end position="257"/>
    </location>
</feature>
<evidence type="ECO:0000256" key="1">
    <source>
        <dbReference type="SAM" id="MobiDB-lite"/>
    </source>
</evidence>
<feature type="compositionally biased region" description="Polar residues" evidence="1">
    <location>
        <begin position="1"/>
        <end position="10"/>
    </location>
</feature>
<feature type="region of interest" description="Disordered" evidence="1">
    <location>
        <begin position="231"/>
        <end position="303"/>
    </location>
</feature>
<feature type="compositionally biased region" description="Basic and acidic residues" evidence="1">
    <location>
        <begin position="11"/>
        <end position="23"/>
    </location>
</feature>
<organism evidence="2 3">
    <name type="scientific">Roseibium denhamense</name>
    <dbReference type="NCBI Taxonomy" id="76305"/>
    <lineage>
        <taxon>Bacteria</taxon>
        <taxon>Pseudomonadati</taxon>
        <taxon>Pseudomonadota</taxon>
        <taxon>Alphaproteobacteria</taxon>
        <taxon>Hyphomicrobiales</taxon>
        <taxon>Stappiaceae</taxon>
        <taxon>Roseibium</taxon>
    </lineage>
</organism>
<keyword evidence="3" id="KW-1185">Reference proteome</keyword>
<dbReference type="Proteomes" id="UP001157914">
    <property type="component" value="Unassembled WGS sequence"/>
</dbReference>
<proteinExistence type="predicted"/>